<dbReference type="Gene3D" id="2.10.109.10">
    <property type="entry name" value="Umud Fragment, subunit A"/>
    <property type="match status" value="1"/>
</dbReference>
<comment type="caution">
    <text evidence="5">The sequence shown here is derived from an EMBL/GenBank/DDBJ whole genome shotgun (WGS) entry which is preliminary data.</text>
</comment>
<keyword evidence="6" id="KW-1185">Reference proteome</keyword>
<dbReference type="PROSITE" id="PS50943">
    <property type="entry name" value="HTH_CROC1"/>
    <property type="match status" value="1"/>
</dbReference>
<dbReference type="InterPro" id="IPR039418">
    <property type="entry name" value="LexA-like"/>
</dbReference>
<evidence type="ECO:0000256" key="1">
    <source>
        <dbReference type="ARBA" id="ARBA00023015"/>
    </source>
</evidence>
<evidence type="ECO:0000313" key="6">
    <source>
        <dbReference type="Proteomes" id="UP000002985"/>
    </source>
</evidence>
<dbReference type="eggNOG" id="COG2932">
    <property type="taxonomic scope" value="Bacteria"/>
</dbReference>
<dbReference type="Pfam" id="PF00717">
    <property type="entry name" value="Peptidase_S24"/>
    <property type="match status" value="1"/>
</dbReference>
<evidence type="ECO:0000256" key="2">
    <source>
        <dbReference type="ARBA" id="ARBA00023125"/>
    </source>
</evidence>
<reference evidence="5 6" key="1">
    <citation type="journal article" date="2012" name="FEBS Lett.">
        <title>Anammox organism KSU-1 expresses a NirK-type copper-containing nitrite reductase instead of a NirS-type with cytochrome cd1.</title>
        <authorList>
            <person name="Hira D."/>
            <person name="Toh H."/>
            <person name="Migita C.T."/>
            <person name="Okubo H."/>
            <person name="Nishiyama T."/>
            <person name="Hattori M."/>
            <person name="Furukawa K."/>
            <person name="Fujii T."/>
        </authorList>
    </citation>
    <scope>NUCLEOTIDE SEQUENCE [LARGE SCALE GENOMIC DNA]</scope>
</reference>
<dbReference type="InterPro" id="IPR015927">
    <property type="entry name" value="Peptidase_S24_S26A/B/C"/>
</dbReference>
<protein>
    <recommendedName>
        <fullName evidence="4">HTH cro/C1-type domain-containing protein</fullName>
    </recommendedName>
</protein>
<dbReference type="EMBL" id="BAFH01000003">
    <property type="protein sequence ID" value="GAB62183.1"/>
    <property type="molecule type" value="Genomic_DNA"/>
</dbReference>
<dbReference type="SUPFAM" id="SSF51306">
    <property type="entry name" value="LexA/Signal peptidase"/>
    <property type="match status" value="1"/>
</dbReference>
<accession>I3IKD8</accession>
<evidence type="ECO:0000313" key="5">
    <source>
        <dbReference type="EMBL" id="GAB62183.1"/>
    </source>
</evidence>
<keyword evidence="3" id="KW-0804">Transcription</keyword>
<dbReference type="PANTHER" id="PTHR40661">
    <property type="match status" value="1"/>
</dbReference>
<proteinExistence type="predicted"/>
<evidence type="ECO:0000256" key="3">
    <source>
        <dbReference type="ARBA" id="ARBA00023163"/>
    </source>
</evidence>
<feature type="domain" description="HTH cro/C1-type" evidence="4">
    <location>
        <begin position="24"/>
        <end position="58"/>
    </location>
</feature>
<dbReference type="CDD" id="cd06529">
    <property type="entry name" value="S24_LexA-like"/>
    <property type="match status" value="1"/>
</dbReference>
<name>I3IKD8_9BACT</name>
<keyword evidence="2" id="KW-0238">DNA-binding</keyword>
<dbReference type="InterPro" id="IPR001387">
    <property type="entry name" value="Cro/C1-type_HTH"/>
</dbReference>
<gene>
    <name evidence="5" type="ORF">KSU1_C0587</name>
</gene>
<keyword evidence="1" id="KW-0805">Transcription regulation</keyword>
<dbReference type="GO" id="GO:0003677">
    <property type="term" value="F:DNA binding"/>
    <property type="evidence" value="ECO:0007669"/>
    <property type="project" value="UniProtKB-KW"/>
</dbReference>
<organism evidence="5 6">
    <name type="scientific">Candidatus Jettenia caeni</name>
    <dbReference type="NCBI Taxonomy" id="247490"/>
    <lineage>
        <taxon>Bacteria</taxon>
        <taxon>Pseudomonadati</taxon>
        <taxon>Planctomycetota</taxon>
        <taxon>Candidatus Brocadiia</taxon>
        <taxon>Candidatus Brocadiales</taxon>
        <taxon>Candidatus Brocadiaceae</taxon>
        <taxon>Candidatus Jettenia</taxon>
    </lineage>
</organism>
<dbReference type="PANTHER" id="PTHR40661:SF1">
    <property type="entry name" value="HTH CRO_C1-TYPE DOMAIN-CONTAINING PROTEIN"/>
    <property type="match status" value="1"/>
</dbReference>
<evidence type="ECO:0000259" key="4">
    <source>
        <dbReference type="PROSITE" id="PS50943"/>
    </source>
</evidence>
<dbReference type="STRING" id="247490.KSU1_C0587"/>
<dbReference type="InterPro" id="IPR036286">
    <property type="entry name" value="LexA/Signal_pep-like_sf"/>
</dbReference>
<dbReference type="AlphaFoldDB" id="I3IKD8"/>
<sequence length="222" mass="25648">MSLKDNYITLTKKLGGPYTLLSKGIKRGIINSIMRGSYPKINEAYEVAKALGVSLERLLIGEDRHVFSTEEQKIDKENGYIVPMIEGHISGGTGSIPLEEITEKFWIPKKYLQSPAGYDCRYVAIKVKGYSMEPLIEDDDIVLIDRVKNDLKNIQENSIYAVRKDDLYYVKHLHYEEKEKKLQLISASPYFIREHGFEYINLKEIENNPIIGKVIFSLRKWK</sequence>
<dbReference type="Proteomes" id="UP000002985">
    <property type="component" value="Unassembled WGS sequence"/>
</dbReference>